<dbReference type="Proteomes" id="UP000030651">
    <property type="component" value="Unassembled WGS sequence"/>
</dbReference>
<organism evidence="3 4">
    <name type="scientific">Pestalotiopsis fici (strain W106-1 / CGMCC3.15140)</name>
    <dbReference type="NCBI Taxonomy" id="1229662"/>
    <lineage>
        <taxon>Eukaryota</taxon>
        <taxon>Fungi</taxon>
        <taxon>Dikarya</taxon>
        <taxon>Ascomycota</taxon>
        <taxon>Pezizomycotina</taxon>
        <taxon>Sordariomycetes</taxon>
        <taxon>Xylariomycetidae</taxon>
        <taxon>Amphisphaeriales</taxon>
        <taxon>Sporocadaceae</taxon>
        <taxon>Pestalotiopsis</taxon>
    </lineage>
</organism>
<dbReference type="InterPro" id="IPR045518">
    <property type="entry name" value="2EXR"/>
</dbReference>
<protein>
    <recommendedName>
        <fullName evidence="2">2EXR domain-containing protein</fullName>
    </recommendedName>
</protein>
<feature type="domain" description="2EXR" evidence="2">
    <location>
        <begin position="42"/>
        <end position="118"/>
    </location>
</feature>
<dbReference type="EMBL" id="KI912120">
    <property type="protein sequence ID" value="ETS74175.1"/>
    <property type="molecule type" value="Genomic_DNA"/>
</dbReference>
<dbReference type="HOGENOM" id="CLU_566322_0_0_1"/>
<dbReference type="OrthoDB" id="4707605at2759"/>
<dbReference type="GeneID" id="19279054"/>
<dbReference type="RefSeq" id="XP_007840813.1">
    <property type="nucleotide sequence ID" value="XM_007842622.1"/>
</dbReference>
<dbReference type="AlphaFoldDB" id="W3WJS4"/>
<dbReference type="InParanoid" id="W3WJS4"/>
<sequence>MAAVGQHWHPAALGTQSRPCGTIAGVSLQPLGTTGEQTLQSFSRFRLLTAELRVLVWKFALTNESDERLVIFDRYDMRIIPTPHLISPLLFVNWETRVLALKHYNTEVAVYHMPDTQTMINSGHGGLVMSDAAIQHFGAAENEYGPKGCIRLRLTSDTFMVGEKNTYMDCRHEILSRRTWVGALRDGNSPRIPLGHEMAVSARISRAQLSLVQRVIKLDYAETKMSPSCCHRHRQMFFNYFCGLQVDVLFVHAEACYLFFDAGEAWHTLSKVVGNLFDHLSRYSFKNILTIYGQDMCVEDNIDKTRDTWMQPPVQTIIPAHSESRPLHLSRLHWEQYPASFCPGRFSEKDYIRQQVSKADDSLFGKGAAEDEFRQKIAQTRPDSFFQFPSFVSYMETNNIPAHAATTGARMAAYLQEVMDRTVDQQLLLQSRLDSDSEDDNDLDSEDDDDLDSDDDDDVDMDSGDDDDLARPRESGRGAIQT</sequence>
<proteinExistence type="predicted"/>
<accession>W3WJS4</accession>
<evidence type="ECO:0000256" key="1">
    <source>
        <dbReference type="SAM" id="MobiDB-lite"/>
    </source>
</evidence>
<gene>
    <name evidence="3" type="ORF">PFICI_14041</name>
</gene>
<evidence type="ECO:0000313" key="4">
    <source>
        <dbReference type="Proteomes" id="UP000030651"/>
    </source>
</evidence>
<evidence type="ECO:0000259" key="2">
    <source>
        <dbReference type="Pfam" id="PF20150"/>
    </source>
</evidence>
<evidence type="ECO:0000313" key="3">
    <source>
        <dbReference type="EMBL" id="ETS74175.1"/>
    </source>
</evidence>
<feature type="region of interest" description="Disordered" evidence="1">
    <location>
        <begin position="431"/>
        <end position="482"/>
    </location>
</feature>
<keyword evidence="4" id="KW-1185">Reference proteome</keyword>
<reference evidence="4" key="1">
    <citation type="journal article" date="2015" name="BMC Genomics">
        <title>Genomic and transcriptomic analysis of the endophytic fungus Pestalotiopsis fici reveals its lifestyle and high potential for synthesis of natural products.</title>
        <authorList>
            <person name="Wang X."/>
            <person name="Zhang X."/>
            <person name="Liu L."/>
            <person name="Xiang M."/>
            <person name="Wang W."/>
            <person name="Sun X."/>
            <person name="Che Y."/>
            <person name="Guo L."/>
            <person name="Liu G."/>
            <person name="Guo L."/>
            <person name="Wang C."/>
            <person name="Yin W.B."/>
            <person name="Stadler M."/>
            <person name="Zhang X."/>
            <person name="Liu X."/>
        </authorList>
    </citation>
    <scope>NUCLEOTIDE SEQUENCE [LARGE SCALE GENOMIC DNA]</scope>
    <source>
        <strain evidence="4">W106-1 / CGMCC3.15140</strain>
    </source>
</reference>
<dbReference type="KEGG" id="pfy:PFICI_14041"/>
<dbReference type="Pfam" id="PF20150">
    <property type="entry name" value="2EXR"/>
    <property type="match status" value="1"/>
</dbReference>
<name>W3WJS4_PESFW</name>
<feature type="compositionally biased region" description="Acidic residues" evidence="1">
    <location>
        <begin position="436"/>
        <end position="468"/>
    </location>
</feature>